<feature type="signal peptide" evidence="1">
    <location>
        <begin position="1"/>
        <end position="18"/>
    </location>
</feature>
<dbReference type="EMBL" id="CAJPDT010000033">
    <property type="protein sequence ID" value="CAF9923545.1"/>
    <property type="molecule type" value="Genomic_DNA"/>
</dbReference>
<name>A0A8H3IJU6_9LECA</name>
<evidence type="ECO:0000313" key="2">
    <source>
        <dbReference type="EMBL" id="CAF9923545.1"/>
    </source>
</evidence>
<keyword evidence="1" id="KW-0732">Signal</keyword>
<organism evidence="2 3">
    <name type="scientific">Imshaugia aleurites</name>
    <dbReference type="NCBI Taxonomy" id="172621"/>
    <lineage>
        <taxon>Eukaryota</taxon>
        <taxon>Fungi</taxon>
        <taxon>Dikarya</taxon>
        <taxon>Ascomycota</taxon>
        <taxon>Pezizomycotina</taxon>
        <taxon>Lecanoromycetes</taxon>
        <taxon>OSLEUM clade</taxon>
        <taxon>Lecanoromycetidae</taxon>
        <taxon>Lecanorales</taxon>
        <taxon>Lecanorineae</taxon>
        <taxon>Parmeliaceae</taxon>
        <taxon>Imshaugia</taxon>
    </lineage>
</organism>
<dbReference type="AlphaFoldDB" id="A0A8H3IJU6"/>
<keyword evidence="3" id="KW-1185">Reference proteome</keyword>
<gene>
    <name evidence="2" type="ORF">IMSHALPRED_005957</name>
</gene>
<reference evidence="2" key="1">
    <citation type="submission" date="2021-03" db="EMBL/GenBank/DDBJ databases">
        <authorList>
            <person name="Tagirdzhanova G."/>
        </authorList>
    </citation>
    <scope>NUCLEOTIDE SEQUENCE</scope>
</reference>
<comment type="caution">
    <text evidence="2">The sequence shown here is derived from an EMBL/GenBank/DDBJ whole genome shotgun (WGS) entry which is preliminary data.</text>
</comment>
<proteinExistence type="predicted"/>
<evidence type="ECO:0000256" key="1">
    <source>
        <dbReference type="SAM" id="SignalP"/>
    </source>
</evidence>
<feature type="chain" id="PRO_5034446990" evidence="1">
    <location>
        <begin position="19"/>
        <end position="71"/>
    </location>
</feature>
<dbReference type="Proteomes" id="UP000664534">
    <property type="component" value="Unassembled WGS sequence"/>
</dbReference>
<sequence>MRPTRILYSVLLAAPVLALPLHLEAVRSLVSRQSDMLNLVDLDSITVSDPQEPGTPKLPENKDNTVEFVDW</sequence>
<accession>A0A8H3IJU6</accession>
<protein>
    <submittedName>
        <fullName evidence="2">Uncharacterized protein</fullName>
    </submittedName>
</protein>
<evidence type="ECO:0000313" key="3">
    <source>
        <dbReference type="Proteomes" id="UP000664534"/>
    </source>
</evidence>